<evidence type="ECO:0000313" key="2">
    <source>
        <dbReference type="EMBL" id="KAK7945448.1"/>
    </source>
</evidence>
<dbReference type="AlphaFoldDB" id="A0AAW0Q326"/>
<feature type="compositionally biased region" description="Low complexity" evidence="1">
    <location>
        <begin position="10"/>
        <end position="24"/>
    </location>
</feature>
<feature type="region of interest" description="Disordered" evidence="1">
    <location>
        <begin position="204"/>
        <end position="301"/>
    </location>
</feature>
<sequence length="616" mass="66514">MSKKKKQREQQQNQEEAKAEANSATSNHKNHIEMTEKRIEFTNPSKTMSAPVDARTEPSGGHFRCPECRGEEHVPNPIRWEHMNGRTNTLEDRERQRIRVEEENRRRTGPPQRIMGREAMNAHLVGNSLDLEGQNRQDLVHCGSCHRTYRSNQMDQNTRQGRLPPKGNSGMHGFQQQRNWERNSFYSDFDIQNLKRETRNVTFALESPRKVQGEDGESEGTSSPRQQDRSNKLQANKQIKVKLNLNPLRKSKVHPKSDKGSPRKSKDKSESKKHRKKSKEEKKEKNTNEKETVAQIAPQNPMAHMQGFLGAQFRGGGMLLGNRSNLLGSSGPQLLSSGLPFQAGNVMGKPMFPTPNPMGSNINMSGPSMGPGGTSTMGLMNSSTLSLADAIQPAQANLGAASLLASPNSQQANIMQASPTALPANANRFQSNVVALQPNANLSQANPTMPQGNTAGQANSSTKQASPTTVSANVTSQTSSAAKQASPTTLSANSSSQNLQALATLAPPSSATPSGTQSESKSPKSSPRGQPKSAQETVPQSNDKTIKVTNPVTSETPASPRKGSQTPIVTESSQTVAPQNTPVATMVKNMSSASLSESTLGEALSVVTKPDLPTGG</sequence>
<feature type="compositionally biased region" description="Polar residues" evidence="1">
    <location>
        <begin position="490"/>
        <end position="582"/>
    </location>
</feature>
<comment type="caution">
    <text evidence="2">The sequence shown here is derived from an EMBL/GenBank/DDBJ whole genome shotgun (WGS) entry which is preliminary data.</text>
</comment>
<dbReference type="Proteomes" id="UP001460270">
    <property type="component" value="Unassembled WGS sequence"/>
</dbReference>
<feature type="compositionally biased region" description="Basic and acidic residues" evidence="1">
    <location>
        <begin position="278"/>
        <end position="292"/>
    </location>
</feature>
<accession>A0AAW0Q326</accession>
<evidence type="ECO:0000256" key="1">
    <source>
        <dbReference type="SAM" id="MobiDB-lite"/>
    </source>
</evidence>
<feature type="compositionally biased region" description="Basic residues" evidence="1">
    <location>
        <begin position="262"/>
        <end position="277"/>
    </location>
</feature>
<reference evidence="3" key="1">
    <citation type="submission" date="2024-04" db="EMBL/GenBank/DDBJ databases">
        <title>Salinicola lusitanus LLJ914,a marine bacterium isolated from the Okinawa Trough.</title>
        <authorList>
            <person name="Li J."/>
        </authorList>
    </citation>
    <scope>NUCLEOTIDE SEQUENCE [LARGE SCALE GENOMIC DNA]</scope>
</reference>
<feature type="compositionally biased region" description="Polar residues" evidence="1">
    <location>
        <begin position="151"/>
        <end position="160"/>
    </location>
</feature>
<keyword evidence="3" id="KW-1185">Reference proteome</keyword>
<gene>
    <name evidence="2" type="ORF">WMY93_001176</name>
</gene>
<dbReference type="EMBL" id="JBBPFD010000001">
    <property type="protein sequence ID" value="KAK7945448.1"/>
    <property type="molecule type" value="Genomic_DNA"/>
</dbReference>
<protein>
    <submittedName>
        <fullName evidence="2">Uncharacterized protein</fullName>
    </submittedName>
</protein>
<feature type="compositionally biased region" description="Low complexity" evidence="1">
    <location>
        <begin position="475"/>
        <end position="489"/>
    </location>
</feature>
<proteinExistence type="predicted"/>
<name>A0AAW0Q326_9GOBI</name>
<feature type="region of interest" description="Disordered" evidence="1">
    <location>
        <begin position="1"/>
        <end position="72"/>
    </location>
</feature>
<feature type="compositionally biased region" description="Polar residues" evidence="1">
    <location>
        <begin position="442"/>
        <end position="474"/>
    </location>
</feature>
<feature type="region of interest" description="Disordered" evidence="1">
    <location>
        <begin position="442"/>
        <end position="582"/>
    </location>
</feature>
<organism evidence="2 3">
    <name type="scientific">Mugilogobius chulae</name>
    <name type="common">yellowstripe goby</name>
    <dbReference type="NCBI Taxonomy" id="88201"/>
    <lineage>
        <taxon>Eukaryota</taxon>
        <taxon>Metazoa</taxon>
        <taxon>Chordata</taxon>
        <taxon>Craniata</taxon>
        <taxon>Vertebrata</taxon>
        <taxon>Euteleostomi</taxon>
        <taxon>Actinopterygii</taxon>
        <taxon>Neopterygii</taxon>
        <taxon>Teleostei</taxon>
        <taxon>Neoteleostei</taxon>
        <taxon>Acanthomorphata</taxon>
        <taxon>Gobiaria</taxon>
        <taxon>Gobiiformes</taxon>
        <taxon>Gobioidei</taxon>
        <taxon>Gobiidae</taxon>
        <taxon>Gobionellinae</taxon>
        <taxon>Mugilogobius</taxon>
    </lineage>
</organism>
<evidence type="ECO:0000313" key="3">
    <source>
        <dbReference type="Proteomes" id="UP001460270"/>
    </source>
</evidence>
<feature type="region of interest" description="Disordered" evidence="1">
    <location>
        <begin position="151"/>
        <end position="174"/>
    </location>
</feature>
<feature type="compositionally biased region" description="Basic and acidic residues" evidence="1">
    <location>
        <begin position="30"/>
        <end position="40"/>
    </location>
</feature>